<dbReference type="SUPFAM" id="SSF69189">
    <property type="entry name" value="Penicillin-binding protein associated domain"/>
    <property type="match status" value="1"/>
</dbReference>
<name>A0ABV8CJM2_9GAMM</name>
<sequence>MAADVVPTPDAQPTLDPKPMPAPAPIALPSPPQIAAKAFLLMDYHTGQVLIGSNEHERLPPASLTKMMTSYVIGQELKSGRIKPTDMVTISQNAWAKNYSDSSKMFIEVGKQVSVENLNKGIIIQSGNDACIAMAEHVAGSEDSFASLMNQWAKRLGMNETHFVNAHGLYDQNHYSSAYDMALLGRALIHDLPEEYAIYSQKDFTFNGIVQHNRNRLLWDKSLAVDGIKTGHVSEVGYNLVASATGPDNMRLISVVIGSGSEAQRAEESKKLLTYGFRFYQNVTPYKAGAALATQRVWMGDKSEIQLGTAEEINLVVPRNSASKLKADFQLKGELDAPIKKGESVGTIYLKLDGKDVAQYPLVALEEVNEGSLFSRLWDYLVLLFQRLLS</sequence>
<dbReference type="InterPro" id="IPR001967">
    <property type="entry name" value="Peptidase_S11_N"/>
</dbReference>
<evidence type="ECO:0000256" key="2">
    <source>
        <dbReference type="ARBA" id="ARBA00004752"/>
    </source>
</evidence>
<keyword evidence="6" id="KW-0645">Protease</keyword>
<dbReference type="EMBL" id="JBHSAF010000001">
    <property type="protein sequence ID" value="MFC3912051.1"/>
    <property type="molecule type" value="Genomic_DNA"/>
</dbReference>
<accession>A0ABV8CJM2</accession>
<evidence type="ECO:0000256" key="9">
    <source>
        <dbReference type="ARBA" id="ARBA00022960"/>
    </source>
</evidence>
<keyword evidence="9" id="KW-0133">Cell shape</keyword>
<dbReference type="Proteomes" id="UP001595692">
    <property type="component" value="Unassembled WGS sequence"/>
</dbReference>
<evidence type="ECO:0000256" key="5">
    <source>
        <dbReference type="ARBA" id="ARBA00022645"/>
    </source>
</evidence>
<keyword evidence="10" id="KW-0573">Peptidoglycan synthesis</keyword>
<dbReference type="PANTHER" id="PTHR21581:SF6">
    <property type="entry name" value="TRAFFICKING PROTEIN PARTICLE COMPLEX SUBUNIT 12"/>
    <property type="match status" value="1"/>
</dbReference>
<reference evidence="17" key="1">
    <citation type="journal article" date="2019" name="Int. J. Syst. Evol. Microbiol.">
        <title>The Global Catalogue of Microorganisms (GCM) 10K type strain sequencing project: providing services to taxonomists for standard genome sequencing and annotation.</title>
        <authorList>
            <consortium name="The Broad Institute Genomics Platform"/>
            <consortium name="The Broad Institute Genome Sequencing Center for Infectious Disease"/>
            <person name="Wu L."/>
            <person name="Ma J."/>
        </authorList>
    </citation>
    <scope>NUCLEOTIDE SEQUENCE [LARGE SCALE GENOMIC DNA]</scope>
    <source>
        <strain evidence="17">CCUG 54939</strain>
    </source>
</reference>
<dbReference type="Gene3D" id="2.60.410.10">
    <property type="entry name" value="D-Ala-D-Ala carboxypeptidase, C-terminal domain"/>
    <property type="match status" value="1"/>
</dbReference>
<dbReference type="SUPFAM" id="SSF56601">
    <property type="entry name" value="beta-lactamase/transpeptidase-like"/>
    <property type="match status" value="1"/>
</dbReference>
<dbReference type="Gene3D" id="3.40.710.10">
    <property type="entry name" value="DD-peptidase/beta-lactamase superfamily"/>
    <property type="match status" value="1"/>
</dbReference>
<dbReference type="EC" id="3.4.16.4" evidence="4"/>
<dbReference type="InterPro" id="IPR037167">
    <property type="entry name" value="Peptidase_S11_C_sf"/>
</dbReference>
<evidence type="ECO:0000256" key="1">
    <source>
        <dbReference type="ARBA" id="ARBA00003217"/>
    </source>
</evidence>
<evidence type="ECO:0000256" key="11">
    <source>
        <dbReference type="ARBA" id="ARBA00023316"/>
    </source>
</evidence>
<keyword evidence="7" id="KW-0732">Signal</keyword>
<evidence type="ECO:0000259" key="15">
    <source>
        <dbReference type="SMART" id="SM00936"/>
    </source>
</evidence>
<comment type="catalytic activity">
    <reaction evidence="12">
        <text>Preferential cleavage: (Ac)2-L-Lys-D-Ala-|-D-Ala. Also transpeptidation of peptidyl-alanyl moieties that are N-acyl substituents of D-alanine.</text>
        <dbReference type="EC" id="3.4.16.4"/>
    </reaction>
</comment>
<keyword evidence="5" id="KW-0121">Carboxypeptidase</keyword>
<evidence type="ECO:0000256" key="3">
    <source>
        <dbReference type="ARBA" id="ARBA00007164"/>
    </source>
</evidence>
<dbReference type="SMART" id="SM00936">
    <property type="entry name" value="PBP5_C"/>
    <property type="match status" value="1"/>
</dbReference>
<dbReference type="InterPro" id="IPR018044">
    <property type="entry name" value="Peptidase_S11"/>
</dbReference>
<comment type="pathway">
    <text evidence="2">Cell wall biogenesis; peptidoglycan biosynthesis.</text>
</comment>
<evidence type="ECO:0000256" key="6">
    <source>
        <dbReference type="ARBA" id="ARBA00022670"/>
    </source>
</evidence>
<gene>
    <name evidence="16" type="ORF">ACFOSS_01030</name>
</gene>
<comment type="similarity">
    <text evidence="3 13">Belongs to the peptidase S11 family.</text>
</comment>
<comment type="function">
    <text evidence="1">Removes C-terminal D-alanyl residues from sugar-peptide cell wall precursors.</text>
</comment>
<keyword evidence="8 16" id="KW-0378">Hydrolase</keyword>
<keyword evidence="17" id="KW-1185">Reference proteome</keyword>
<evidence type="ECO:0000256" key="14">
    <source>
        <dbReference type="SAM" id="MobiDB-lite"/>
    </source>
</evidence>
<dbReference type="Pfam" id="PF00768">
    <property type="entry name" value="Peptidase_S11"/>
    <property type="match status" value="1"/>
</dbReference>
<feature type="domain" description="Peptidase S11 D-Ala-D-Ala carboxypeptidase A C-terminal" evidence="15">
    <location>
        <begin position="280"/>
        <end position="370"/>
    </location>
</feature>
<evidence type="ECO:0000256" key="8">
    <source>
        <dbReference type="ARBA" id="ARBA00022801"/>
    </source>
</evidence>
<keyword evidence="11" id="KW-0961">Cell wall biogenesis/degradation</keyword>
<feature type="region of interest" description="Disordered" evidence="14">
    <location>
        <begin position="1"/>
        <end position="23"/>
    </location>
</feature>
<dbReference type="PRINTS" id="PR00725">
    <property type="entry name" value="DADACBPTASE1"/>
</dbReference>
<evidence type="ECO:0000313" key="16">
    <source>
        <dbReference type="EMBL" id="MFC3912051.1"/>
    </source>
</evidence>
<comment type="caution">
    <text evidence="16">The sequence shown here is derived from an EMBL/GenBank/DDBJ whole genome shotgun (WGS) entry which is preliminary data.</text>
</comment>
<evidence type="ECO:0000256" key="4">
    <source>
        <dbReference type="ARBA" id="ARBA00012448"/>
    </source>
</evidence>
<organism evidence="16 17">
    <name type="scientific">Pseudaeromonas sharmana</name>
    <dbReference type="NCBI Taxonomy" id="328412"/>
    <lineage>
        <taxon>Bacteria</taxon>
        <taxon>Pseudomonadati</taxon>
        <taxon>Pseudomonadota</taxon>
        <taxon>Gammaproteobacteria</taxon>
        <taxon>Aeromonadales</taxon>
        <taxon>Aeromonadaceae</taxon>
        <taxon>Pseudaeromonas</taxon>
    </lineage>
</organism>
<evidence type="ECO:0000256" key="12">
    <source>
        <dbReference type="ARBA" id="ARBA00034000"/>
    </source>
</evidence>
<evidence type="ECO:0000256" key="10">
    <source>
        <dbReference type="ARBA" id="ARBA00022984"/>
    </source>
</evidence>
<evidence type="ECO:0000256" key="13">
    <source>
        <dbReference type="RuleBase" id="RU004016"/>
    </source>
</evidence>
<dbReference type="GO" id="GO:0016787">
    <property type="term" value="F:hydrolase activity"/>
    <property type="evidence" value="ECO:0007669"/>
    <property type="project" value="UniProtKB-KW"/>
</dbReference>
<proteinExistence type="inferred from homology"/>
<evidence type="ECO:0000256" key="7">
    <source>
        <dbReference type="ARBA" id="ARBA00022729"/>
    </source>
</evidence>
<dbReference type="InterPro" id="IPR012907">
    <property type="entry name" value="Peptidase_S11_C"/>
</dbReference>
<protein>
    <recommendedName>
        <fullName evidence="4">serine-type D-Ala-D-Ala carboxypeptidase</fullName>
        <ecNumber evidence="4">3.4.16.4</ecNumber>
    </recommendedName>
</protein>
<dbReference type="PANTHER" id="PTHR21581">
    <property type="entry name" value="D-ALANYL-D-ALANINE CARBOXYPEPTIDASE"/>
    <property type="match status" value="1"/>
</dbReference>
<dbReference type="InterPro" id="IPR012338">
    <property type="entry name" value="Beta-lactam/transpept-like"/>
</dbReference>
<evidence type="ECO:0000313" key="17">
    <source>
        <dbReference type="Proteomes" id="UP001595692"/>
    </source>
</evidence>
<dbReference type="InterPro" id="IPR015956">
    <property type="entry name" value="Peniciliin-bd_prot_C_sf"/>
</dbReference>
<dbReference type="RefSeq" id="WP_377150637.1">
    <property type="nucleotide sequence ID" value="NZ_JBHSAF010000001.1"/>
</dbReference>
<dbReference type="Pfam" id="PF07943">
    <property type="entry name" value="PBP5_C"/>
    <property type="match status" value="1"/>
</dbReference>